<dbReference type="EMBL" id="QUAB01000045">
    <property type="protein sequence ID" value="REJ04769.1"/>
    <property type="molecule type" value="Genomic_DNA"/>
</dbReference>
<evidence type="ECO:0000259" key="2">
    <source>
        <dbReference type="Pfam" id="PF02481"/>
    </source>
</evidence>
<keyword evidence="5" id="KW-1185">Reference proteome</keyword>
<evidence type="ECO:0000313" key="5">
    <source>
        <dbReference type="Proteomes" id="UP000262172"/>
    </source>
</evidence>
<dbReference type="InterPro" id="IPR041614">
    <property type="entry name" value="DprA_WH"/>
</dbReference>
<dbReference type="AlphaFoldDB" id="A0A371NSX5"/>
<dbReference type="InterPro" id="IPR036388">
    <property type="entry name" value="WH-like_DNA-bd_sf"/>
</dbReference>
<dbReference type="Gene3D" id="1.10.10.10">
    <property type="entry name" value="Winged helix-like DNA-binding domain superfamily/Winged helix DNA-binding domain"/>
    <property type="match status" value="1"/>
</dbReference>
<dbReference type="NCBIfam" id="TIGR00732">
    <property type="entry name" value="dprA"/>
    <property type="match status" value="1"/>
</dbReference>
<dbReference type="InterPro" id="IPR003488">
    <property type="entry name" value="DprA"/>
</dbReference>
<sequence length="404" mass="41850">MTTITTANLLADGQLLRAAERLRPDVDPAEVAARAAWSVLTEPGDGVAGALVAAFGAQGALDQSLSDATLRAPLEAVGAKAMSEAVQRWRPRADSRAVAGALHDAEAVGARILLPDDPEWPTGLDDLGPHAPLMLWVRGTREALLAQETVSIVGARASTGYGEGIAAELAGDLATTGVSIVSGGAYGIDGAAHRAALGVGGTTVAFLAGGVDRSYPAGHQQLFERIRARGAVVSEVPCGAAPTKWRFLQRNRLIAGAGLATVVVEAGHRSGTLNTAGHAAALGRPLGAVPGPVTSAASAGCHRLLREFDAICVTSAAEVRELWSDAAPVQGLTPAPDPDLVRLMDALSARSPRHVPELARRSGLSLERVRSLLGMLDLEGGVARRETGWIRLNRSAEGENRRRV</sequence>
<dbReference type="Pfam" id="PF02481">
    <property type="entry name" value="DNA_processg_A"/>
    <property type="match status" value="1"/>
</dbReference>
<dbReference type="RefSeq" id="WP_116242706.1">
    <property type="nucleotide sequence ID" value="NZ_QUAB01000045.1"/>
</dbReference>
<dbReference type="Gene3D" id="3.40.50.450">
    <property type="match status" value="1"/>
</dbReference>
<dbReference type="PANTHER" id="PTHR43022">
    <property type="entry name" value="PROTEIN SMF"/>
    <property type="match status" value="1"/>
</dbReference>
<evidence type="ECO:0000256" key="1">
    <source>
        <dbReference type="ARBA" id="ARBA00006525"/>
    </source>
</evidence>
<protein>
    <submittedName>
        <fullName evidence="4">DNA-protecting protein DprA</fullName>
    </submittedName>
</protein>
<comment type="similarity">
    <text evidence="1">Belongs to the DprA/Smf family.</text>
</comment>
<name>A0A371NSX5_9MICO</name>
<gene>
    <name evidence="4" type="primary">dprA</name>
    <name evidence="4" type="ORF">DY023_12695</name>
</gene>
<dbReference type="Pfam" id="PF17782">
    <property type="entry name" value="WHD_DprA"/>
    <property type="match status" value="1"/>
</dbReference>
<dbReference type="SUPFAM" id="SSF102405">
    <property type="entry name" value="MCP/YpsA-like"/>
    <property type="match status" value="1"/>
</dbReference>
<dbReference type="PANTHER" id="PTHR43022:SF1">
    <property type="entry name" value="PROTEIN SMF"/>
    <property type="match status" value="1"/>
</dbReference>
<dbReference type="Proteomes" id="UP000262172">
    <property type="component" value="Unassembled WGS sequence"/>
</dbReference>
<organism evidence="4 5">
    <name type="scientific">Microbacterium bovistercoris</name>
    <dbReference type="NCBI Taxonomy" id="2293570"/>
    <lineage>
        <taxon>Bacteria</taxon>
        <taxon>Bacillati</taxon>
        <taxon>Actinomycetota</taxon>
        <taxon>Actinomycetes</taxon>
        <taxon>Micrococcales</taxon>
        <taxon>Microbacteriaceae</taxon>
        <taxon>Microbacterium</taxon>
    </lineage>
</organism>
<feature type="domain" description="DprA winged helix" evidence="3">
    <location>
        <begin position="333"/>
        <end position="385"/>
    </location>
</feature>
<feature type="domain" description="Smf/DprA SLOG" evidence="2">
    <location>
        <begin position="112"/>
        <end position="321"/>
    </location>
</feature>
<reference evidence="4 5" key="1">
    <citation type="submission" date="2018-08" db="EMBL/GenBank/DDBJ databases">
        <title>Isolation, diversity and antifungal activity of Actinobacteria from cow dung.</title>
        <authorList>
            <person name="Ling L."/>
        </authorList>
    </citation>
    <scope>NUCLEOTIDE SEQUENCE [LARGE SCALE GENOMIC DNA]</scope>
    <source>
        <strain evidence="4 5">NEAU-LLE</strain>
    </source>
</reference>
<dbReference type="GO" id="GO:0009294">
    <property type="term" value="P:DNA-mediated transformation"/>
    <property type="evidence" value="ECO:0007669"/>
    <property type="project" value="InterPro"/>
</dbReference>
<dbReference type="OrthoDB" id="9785707at2"/>
<evidence type="ECO:0000259" key="3">
    <source>
        <dbReference type="Pfam" id="PF17782"/>
    </source>
</evidence>
<dbReference type="InterPro" id="IPR057666">
    <property type="entry name" value="DrpA_SLOG"/>
</dbReference>
<comment type="caution">
    <text evidence="4">The sequence shown here is derived from an EMBL/GenBank/DDBJ whole genome shotgun (WGS) entry which is preliminary data.</text>
</comment>
<proteinExistence type="inferred from homology"/>
<accession>A0A371NSX5</accession>
<evidence type="ECO:0000313" key="4">
    <source>
        <dbReference type="EMBL" id="REJ04769.1"/>
    </source>
</evidence>